<dbReference type="Pfam" id="PF09375">
    <property type="entry name" value="Peptidase_M75"/>
    <property type="match status" value="1"/>
</dbReference>
<sequence>MKNQILGISLAIMGTTATSAQAITERDVANSYADLAHVIYTDALWAAQQLKSSITNLLENPSEQTLADAKNAWVISRIPYQQSEAFRFSHPVVDEKDLQLNSWPLDEGFIDYVDDDYQGELGNTGATANIIAADSLKLGAKNYDLSKLTPSLLSELNEFGGSEANVATGYHAIEFLLWGQDLNGTESGAGNRPFTDFATGEQCTNGNCDRRRDYLVAATDLLISDVSYIVDQWQPDTSDNYRAELLALDEKEILTRMLFAMGSLAFGELAGERMKVALEANSPEDENDCFSDNTHNGYFDNAKSIANVYTGEYRKLDGTLFSTYSLAELIDQKNPQLAQQMQHQLSETQKAFQTMVDAAESSESPMKFDQMIAEGNDKGAQLINTAIESLAKETELIEQIAQSLDINNLNPSLAQE</sequence>
<dbReference type="Gene3D" id="1.20.1420.20">
    <property type="entry name" value="M75 peptidase, HXXE motif"/>
    <property type="match status" value="1"/>
</dbReference>
<evidence type="ECO:0000256" key="1">
    <source>
        <dbReference type="ARBA" id="ARBA00004196"/>
    </source>
</evidence>
<comment type="caution">
    <text evidence="4">The sequence shown here is derived from an EMBL/GenBank/DDBJ whole genome shotgun (WGS) entry which is preliminary data.</text>
</comment>
<organism evidence="4 5">
    <name type="scientific">Sessilibacter corallicola</name>
    <dbReference type="NCBI Taxonomy" id="2904075"/>
    <lineage>
        <taxon>Bacteria</taxon>
        <taxon>Pseudomonadati</taxon>
        <taxon>Pseudomonadota</taxon>
        <taxon>Gammaproteobacteria</taxon>
        <taxon>Cellvibrionales</taxon>
        <taxon>Cellvibrionaceae</taxon>
        <taxon>Sessilibacter</taxon>
    </lineage>
</organism>
<comment type="subcellular location">
    <subcellularLocation>
        <location evidence="1">Cell envelope</location>
    </subcellularLocation>
</comment>
<dbReference type="InterPro" id="IPR018976">
    <property type="entry name" value="Imelysin-like"/>
</dbReference>
<dbReference type="EMBL" id="BAABWN010000001">
    <property type="protein sequence ID" value="GAA6166378.1"/>
    <property type="molecule type" value="Genomic_DNA"/>
</dbReference>
<accession>A0ABQ0A401</accession>
<proteinExistence type="predicted"/>
<evidence type="ECO:0000313" key="4">
    <source>
        <dbReference type="EMBL" id="GAA6166378.1"/>
    </source>
</evidence>
<gene>
    <name evidence="4" type="ORF">NBRC116591_01880</name>
</gene>
<evidence type="ECO:0000256" key="2">
    <source>
        <dbReference type="ARBA" id="ARBA00022729"/>
    </source>
</evidence>
<dbReference type="CDD" id="cd14657">
    <property type="entry name" value="Imelysin_IrpA-like"/>
    <property type="match status" value="1"/>
</dbReference>
<protein>
    <submittedName>
        <fullName evidence="4">Imelysin family protein</fullName>
    </submittedName>
</protein>
<keyword evidence="5" id="KW-1185">Reference proteome</keyword>
<evidence type="ECO:0000313" key="5">
    <source>
        <dbReference type="Proteomes" id="UP001465153"/>
    </source>
</evidence>
<feature type="domain" description="Imelysin-like" evidence="3">
    <location>
        <begin position="39"/>
        <end position="395"/>
    </location>
</feature>
<dbReference type="Proteomes" id="UP001465153">
    <property type="component" value="Unassembled WGS sequence"/>
</dbReference>
<reference evidence="4 5" key="1">
    <citation type="submission" date="2024-04" db="EMBL/GenBank/DDBJ databases">
        <title>Draft genome sequence of Sessilibacter corallicola NBRC 116591.</title>
        <authorList>
            <person name="Miyakawa T."/>
            <person name="Kusuya Y."/>
            <person name="Miura T."/>
        </authorList>
    </citation>
    <scope>NUCLEOTIDE SEQUENCE [LARGE SCALE GENOMIC DNA]</scope>
    <source>
        <strain evidence="4 5">KU-00831-HH</strain>
    </source>
</reference>
<dbReference type="RefSeq" id="WP_353301341.1">
    <property type="nucleotide sequence ID" value="NZ_BAABWN010000001.1"/>
</dbReference>
<keyword evidence="2" id="KW-0732">Signal</keyword>
<evidence type="ECO:0000259" key="3">
    <source>
        <dbReference type="Pfam" id="PF09375"/>
    </source>
</evidence>
<name>A0ABQ0A401_9GAMM</name>
<dbReference type="InterPro" id="IPR038352">
    <property type="entry name" value="Imelysin_sf"/>
</dbReference>